<accession>A0A261UZ56</accession>
<protein>
    <submittedName>
        <fullName evidence="6">LysR family transcriptional regulator</fullName>
    </submittedName>
</protein>
<dbReference type="AlphaFoldDB" id="A0A261UZ56"/>
<evidence type="ECO:0000256" key="4">
    <source>
        <dbReference type="ARBA" id="ARBA00023163"/>
    </source>
</evidence>
<evidence type="ECO:0000313" key="7">
    <source>
        <dbReference type="Proteomes" id="UP000215767"/>
    </source>
</evidence>
<evidence type="ECO:0000256" key="3">
    <source>
        <dbReference type="ARBA" id="ARBA00023125"/>
    </source>
</evidence>
<gene>
    <name evidence="6" type="ORF">CAL28_03815</name>
</gene>
<dbReference type="SUPFAM" id="SSF46785">
    <property type="entry name" value="Winged helix' DNA-binding domain"/>
    <property type="match status" value="1"/>
</dbReference>
<proteinExistence type="inferred from homology"/>
<dbReference type="InterPro" id="IPR000847">
    <property type="entry name" value="LysR_HTH_N"/>
</dbReference>
<keyword evidence="4" id="KW-0804">Transcription</keyword>
<dbReference type="OrthoDB" id="5671700at2"/>
<evidence type="ECO:0000256" key="2">
    <source>
        <dbReference type="ARBA" id="ARBA00023015"/>
    </source>
</evidence>
<evidence type="ECO:0000259" key="5">
    <source>
        <dbReference type="PROSITE" id="PS50931"/>
    </source>
</evidence>
<dbReference type="GO" id="GO:0003700">
    <property type="term" value="F:DNA-binding transcription factor activity"/>
    <property type="evidence" value="ECO:0007669"/>
    <property type="project" value="InterPro"/>
</dbReference>
<reference evidence="7" key="1">
    <citation type="submission" date="2017-05" db="EMBL/GenBank/DDBJ databases">
        <title>Complete and WGS of Bordetella genogroups.</title>
        <authorList>
            <person name="Spilker T."/>
            <person name="Lipuma J."/>
        </authorList>
    </citation>
    <scope>NUCLEOTIDE SEQUENCE [LARGE SCALE GENOMIC DNA]</scope>
    <source>
        <strain evidence="7">AU8856</strain>
    </source>
</reference>
<evidence type="ECO:0000313" key="6">
    <source>
        <dbReference type="EMBL" id="OZI66857.1"/>
    </source>
</evidence>
<dbReference type="PRINTS" id="PR00039">
    <property type="entry name" value="HTHLYSR"/>
</dbReference>
<dbReference type="Gene3D" id="1.10.10.10">
    <property type="entry name" value="Winged helix-like DNA-binding domain superfamily/Winged helix DNA-binding domain"/>
    <property type="match status" value="1"/>
</dbReference>
<dbReference type="Pfam" id="PF03466">
    <property type="entry name" value="LysR_substrate"/>
    <property type="match status" value="1"/>
</dbReference>
<dbReference type="RefSeq" id="WP_094840057.1">
    <property type="nucleotide sequence ID" value="NZ_NEVS01000001.1"/>
</dbReference>
<dbReference type="InterPro" id="IPR036390">
    <property type="entry name" value="WH_DNA-bd_sf"/>
</dbReference>
<evidence type="ECO:0000256" key="1">
    <source>
        <dbReference type="ARBA" id="ARBA00009437"/>
    </source>
</evidence>
<dbReference type="PANTHER" id="PTHR30537">
    <property type="entry name" value="HTH-TYPE TRANSCRIPTIONAL REGULATOR"/>
    <property type="match status" value="1"/>
</dbReference>
<keyword evidence="3" id="KW-0238">DNA-binding</keyword>
<comment type="similarity">
    <text evidence="1">Belongs to the LysR transcriptional regulatory family.</text>
</comment>
<dbReference type="FunFam" id="1.10.10.10:FF:000001">
    <property type="entry name" value="LysR family transcriptional regulator"/>
    <property type="match status" value="1"/>
</dbReference>
<dbReference type="InterPro" id="IPR036388">
    <property type="entry name" value="WH-like_DNA-bd_sf"/>
</dbReference>
<feature type="domain" description="HTH lysR-type" evidence="5">
    <location>
        <begin position="1"/>
        <end position="59"/>
    </location>
</feature>
<dbReference type="PROSITE" id="PS50931">
    <property type="entry name" value="HTH_LYSR"/>
    <property type="match status" value="1"/>
</dbReference>
<keyword evidence="2" id="KW-0805">Transcription regulation</keyword>
<dbReference type="CDD" id="cd08473">
    <property type="entry name" value="PBP2_CrgA_like_4"/>
    <property type="match status" value="1"/>
</dbReference>
<dbReference type="Pfam" id="PF00126">
    <property type="entry name" value="HTH_1"/>
    <property type="match status" value="1"/>
</dbReference>
<dbReference type="Gene3D" id="3.40.190.290">
    <property type="match status" value="1"/>
</dbReference>
<comment type="caution">
    <text evidence="6">The sequence shown here is derived from an EMBL/GenBank/DDBJ whole genome shotgun (WGS) entry which is preliminary data.</text>
</comment>
<dbReference type="PANTHER" id="PTHR30537:SF31">
    <property type="entry name" value="TRANSCRIPTIONAL REGULATOR, LYSR FAMILY"/>
    <property type="match status" value="1"/>
</dbReference>
<dbReference type="SUPFAM" id="SSF53850">
    <property type="entry name" value="Periplasmic binding protein-like II"/>
    <property type="match status" value="1"/>
</dbReference>
<keyword evidence="7" id="KW-1185">Reference proteome</keyword>
<dbReference type="InterPro" id="IPR058163">
    <property type="entry name" value="LysR-type_TF_proteobact-type"/>
</dbReference>
<dbReference type="GO" id="GO:0006351">
    <property type="term" value="P:DNA-templated transcription"/>
    <property type="evidence" value="ECO:0007669"/>
    <property type="project" value="TreeGrafter"/>
</dbReference>
<dbReference type="Proteomes" id="UP000215767">
    <property type="component" value="Unassembled WGS sequence"/>
</dbReference>
<dbReference type="EMBL" id="NEVS01000001">
    <property type="protein sequence ID" value="OZI66857.1"/>
    <property type="molecule type" value="Genomic_DNA"/>
</dbReference>
<dbReference type="InterPro" id="IPR005119">
    <property type="entry name" value="LysR_subst-bd"/>
</dbReference>
<sequence>MQDLNDLYYFSQVIEYGGFSAAARALNIPKSRLSRRISELESALGVRLLQRTTRRVRPSMAGERFLQYCREISASARAAHEAMQHLKAAPSGPVRVSCPVAVAQWMLAPALPEFLDAWPDITVELVVTNRRVDLIAEGVDLAIRVREQLNTEAEFVVRHLGESSGCLVASPAYLQRWGHPAAPADLSEHPAVHFGEPGTAAAWTLLDDQGAKVEVAIKPALVCNDFTVLVEAALRGRGIALLPVMATHEERRQGRLAQVLPHWHSPIGILHCIYPSRHGMTPAVRVLLDFLTERLKGAYRQQAPLPGRAAR</sequence>
<name>A0A261UZ56_9BORD</name>
<dbReference type="GO" id="GO:0043565">
    <property type="term" value="F:sequence-specific DNA binding"/>
    <property type="evidence" value="ECO:0007669"/>
    <property type="project" value="TreeGrafter"/>
</dbReference>
<organism evidence="6 7">
    <name type="scientific">Bordetella genomosp. 11</name>
    <dbReference type="NCBI Taxonomy" id="1416808"/>
    <lineage>
        <taxon>Bacteria</taxon>
        <taxon>Pseudomonadati</taxon>
        <taxon>Pseudomonadota</taxon>
        <taxon>Betaproteobacteria</taxon>
        <taxon>Burkholderiales</taxon>
        <taxon>Alcaligenaceae</taxon>
        <taxon>Bordetella</taxon>
    </lineage>
</organism>